<evidence type="ECO:0000256" key="1">
    <source>
        <dbReference type="SAM" id="MobiDB-lite"/>
    </source>
</evidence>
<dbReference type="GeneID" id="19169472"/>
<comment type="caution">
    <text evidence="2">The sequence shown here is derived from an EMBL/GenBank/DDBJ whole genome shotgun (WGS) entry which is preliminary data.</text>
</comment>
<dbReference type="OrthoDB" id="4116811at2759"/>
<protein>
    <submittedName>
        <fullName evidence="2">Uncharacterized protein</fullName>
    </submittedName>
</protein>
<dbReference type="Pfam" id="PF07543">
    <property type="entry name" value="PGA2"/>
    <property type="match status" value="1"/>
</dbReference>
<dbReference type="AlphaFoldDB" id="W9XVT5"/>
<accession>W9XVT5</accession>
<organism evidence="2 3">
    <name type="scientific">Capronia epimyces CBS 606.96</name>
    <dbReference type="NCBI Taxonomy" id="1182542"/>
    <lineage>
        <taxon>Eukaryota</taxon>
        <taxon>Fungi</taxon>
        <taxon>Dikarya</taxon>
        <taxon>Ascomycota</taxon>
        <taxon>Pezizomycotina</taxon>
        <taxon>Eurotiomycetes</taxon>
        <taxon>Chaetothyriomycetidae</taxon>
        <taxon>Chaetothyriales</taxon>
        <taxon>Herpotrichiellaceae</taxon>
        <taxon>Capronia</taxon>
    </lineage>
</organism>
<dbReference type="InterPro" id="IPR011431">
    <property type="entry name" value="Trafficking_Pga2"/>
</dbReference>
<sequence>MDALLTRVETISSTLHSQLPPHVQPYLTRENLQSFLRLVVLLATYLLFRPHLESLMRKISGKPDPRQAEIEARLAFLKKQREGTVATTVVMPGTQPGDGAKRNTQVVARDGKIVGLVKPEEGGQKSKGKNAGKNKSKKSRAN</sequence>
<evidence type="ECO:0000313" key="2">
    <source>
        <dbReference type="EMBL" id="EXJ84687.1"/>
    </source>
</evidence>
<dbReference type="RefSeq" id="XP_007733672.1">
    <property type="nucleotide sequence ID" value="XM_007735482.1"/>
</dbReference>
<dbReference type="Proteomes" id="UP000019478">
    <property type="component" value="Unassembled WGS sequence"/>
</dbReference>
<proteinExistence type="predicted"/>
<feature type="region of interest" description="Disordered" evidence="1">
    <location>
        <begin position="114"/>
        <end position="142"/>
    </location>
</feature>
<name>W9XVT5_9EURO</name>
<keyword evidence="3" id="KW-1185">Reference proteome</keyword>
<dbReference type="EMBL" id="AMGY01000004">
    <property type="protein sequence ID" value="EXJ84687.1"/>
    <property type="molecule type" value="Genomic_DNA"/>
</dbReference>
<evidence type="ECO:0000313" key="3">
    <source>
        <dbReference type="Proteomes" id="UP000019478"/>
    </source>
</evidence>
<dbReference type="HOGENOM" id="CLU_144977_0_0_1"/>
<gene>
    <name evidence="2" type="ORF">A1O3_05357</name>
</gene>
<reference evidence="2 3" key="1">
    <citation type="submission" date="2013-03" db="EMBL/GenBank/DDBJ databases">
        <title>The Genome Sequence of Capronia epimyces CBS 606.96.</title>
        <authorList>
            <consortium name="The Broad Institute Genomics Platform"/>
            <person name="Cuomo C."/>
            <person name="de Hoog S."/>
            <person name="Gorbushina A."/>
            <person name="Walker B."/>
            <person name="Young S.K."/>
            <person name="Zeng Q."/>
            <person name="Gargeya S."/>
            <person name="Fitzgerald M."/>
            <person name="Haas B."/>
            <person name="Abouelleil A."/>
            <person name="Allen A.W."/>
            <person name="Alvarado L."/>
            <person name="Arachchi H.M."/>
            <person name="Berlin A.M."/>
            <person name="Chapman S.B."/>
            <person name="Gainer-Dewar J."/>
            <person name="Goldberg J."/>
            <person name="Griggs A."/>
            <person name="Gujja S."/>
            <person name="Hansen M."/>
            <person name="Howarth C."/>
            <person name="Imamovic A."/>
            <person name="Ireland A."/>
            <person name="Larimer J."/>
            <person name="McCowan C."/>
            <person name="Murphy C."/>
            <person name="Pearson M."/>
            <person name="Poon T.W."/>
            <person name="Priest M."/>
            <person name="Roberts A."/>
            <person name="Saif S."/>
            <person name="Shea T."/>
            <person name="Sisk P."/>
            <person name="Sykes S."/>
            <person name="Wortman J."/>
            <person name="Nusbaum C."/>
            <person name="Birren B."/>
        </authorList>
    </citation>
    <scope>NUCLEOTIDE SEQUENCE [LARGE SCALE GENOMIC DNA]</scope>
    <source>
        <strain evidence="2 3">CBS 606.96</strain>
    </source>
</reference>
<feature type="compositionally biased region" description="Basic residues" evidence="1">
    <location>
        <begin position="126"/>
        <end position="142"/>
    </location>
</feature>